<evidence type="ECO:0000313" key="2">
    <source>
        <dbReference type="EMBL" id="ANB52006.1"/>
    </source>
</evidence>
<sequence length="127" mass="13606">MKSKQTLLNVALGCLLAVGISGCAVAKTHHGHKTHAQAHAQEGAVQYGDESPWAGNYKAVTDDGRTVAEIHVDTTGETYIDGNQVKPSHSGSDYLKFKQETITYTLRKSGASWKDSDAGTSGRILFD</sequence>
<evidence type="ECO:0000313" key="5">
    <source>
        <dbReference type="EMBL" id="RKJ92137.1"/>
    </source>
</evidence>
<reference evidence="8 13" key="7">
    <citation type="submission" date="2019-10" db="EMBL/GenBank/DDBJ databases">
        <authorList>
            <person name="Karimi E."/>
        </authorList>
    </citation>
    <scope>NUCLEOTIDE SEQUENCE [LARGE SCALE GENOMIC DNA]</scope>
    <source>
        <strain evidence="8">Aeromonas sp. 8C</strain>
    </source>
</reference>
<evidence type="ECO:0008006" key="14">
    <source>
        <dbReference type="Google" id="ProtNLM"/>
    </source>
</evidence>
<dbReference type="Proteomes" id="UP000439123">
    <property type="component" value="Unassembled WGS sequence"/>
</dbReference>
<evidence type="ECO:0000313" key="9">
    <source>
        <dbReference type="Proteomes" id="UP000076809"/>
    </source>
</evidence>
<name>A0A165S519_AERVE</name>
<dbReference type="EMBL" id="RAWX01000001">
    <property type="protein sequence ID" value="RKJ92137.1"/>
    <property type="molecule type" value="Genomic_DNA"/>
</dbReference>
<dbReference type="EMBL" id="PZKL01000010">
    <property type="protein sequence ID" value="PTH82832.1"/>
    <property type="molecule type" value="Genomic_DNA"/>
</dbReference>
<dbReference type="EMBL" id="NQMC01000005">
    <property type="protein sequence ID" value="TYD47615.1"/>
    <property type="molecule type" value="Genomic_DNA"/>
</dbReference>
<dbReference type="Proteomes" id="UP000796104">
    <property type="component" value="Unassembled WGS sequence"/>
</dbReference>
<reference evidence="3" key="8">
    <citation type="submission" date="2022-08" db="EMBL/GenBank/DDBJ databases">
        <title>A global survey of hypervirulent Aeromonas hydrophila identified this emerging pathogen in farmed fish in the lower Mekong River basin.</title>
        <authorList>
            <person name="Xu T."/>
            <person name="Rasmussen-Ivey C.R."/>
            <person name="Moen F.S."/>
            <person name="Fernandez Bravo A."/>
            <person name="Lamy B."/>
            <person name="Beaz-Hidalgo R."/>
            <person name="Khan C.D."/>
            <person name="Castro Escarpulli G."/>
            <person name="Yasin I.S.M."/>
            <person name="Figueras M.J."/>
            <person name="Azzam Sayuti M."/>
            <person name="Karim M.M."/>
            <person name="Alam K.M."/>
            <person name="Le T.T.T."/>
            <person name="Thao N.H.P."/>
            <person name="Addo S."/>
            <person name="Duodu S."/>
            <person name="Ali S."/>
            <person name="Mey S."/>
            <person name="Somony T."/>
            <person name="Liles M.R."/>
        </authorList>
    </citation>
    <scope>NUCLEOTIDE SEQUENCE</scope>
    <source>
        <strain evidence="3">0.14</strain>
    </source>
</reference>
<keyword evidence="12" id="KW-1185">Reference proteome</keyword>
<evidence type="ECO:0000313" key="12">
    <source>
        <dbReference type="Proteomes" id="UP000323129"/>
    </source>
</evidence>
<reference evidence="6" key="6">
    <citation type="journal article" date="2019" name="PLoS ONE">
        <title>Identification and characterization of putative Aeromonas spp. T3SS effectors.</title>
        <authorList>
            <person name="Rangel L.T."/>
            <person name="Marden J."/>
            <person name="Colston S."/>
            <person name="Setubal J.C."/>
            <person name="Graf J."/>
            <person name="Gogarten J.P."/>
        </authorList>
    </citation>
    <scope>NUCLEOTIDE SEQUENCE</scope>
    <source>
        <strain evidence="6">BAQ071013-135</strain>
    </source>
</reference>
<evidence type="ECO:0000256" key="1">
    <source>
        <dbReference type="SAM" id="SignalP"/>
    </source>
</evidence>
<dbReference type="RefSeq" id="WP_042056543.1">
    <property type="nucleotide sequence ID" value="NZ_AP022281.1"/>
</dbReference>
<organism evidence="8 13">
    <name type="scientific">Aeromonas veronii</name>
    <dbReference type="NCBI Taxonomy" id="654"/>
    <lineage>
        <taxon>Bacteria</taxon>
        <taxon>Pseudomonadati</taxon>
        <taxon>Pseudomonadota</taxon>
        <taxon>Gammaproteobacteria</taxon>
        <taxon>Aeromonadales</taxon>
        <taxon>Aeromonadaceae</taxon>
        <taxon>Aeromonas</taxon>
    </lineage>
</organism>
<dbReference type="EMBL" id="CABWLC010000012">
    <property type="protein sequence ID" value="VXA85192.1"/>
    <property type="molecule type" value="Genomic_DNA"/>
</dbReference>
<dbReference type="Proteomes" id="UP000241986">
    <property type="component" value="Unassembled WGS sequence"/>
</dbReference>
<reference evidence="6" key="3">
    <citation type="submission" date="2017-10" db="EMBL/GenBank/DDBJ databases">
        <authorList>
            <person name="Colston S.M."/>
            <person name="Graf J."/>
        </authorList>
    </citation>
    <scope>NUCLEOTIDE SEQUENCE</scope>
    <source>
        <strain evidence="6">BAQ071013-135</strain>
    </source>
</reference>
<evidence type="ECO:0000313" key="8">
    <source>
        <dbReference type="EMBL" id="VXA85192.1"/>
    </source>
</evidence>
<dbReference type="EMBL" id="PDXJ01000007">
    <property type="protein sequence ID" value="TND55490.1"/>
    <property type="molecule type" value="Genomic_DNA"/>
</dbReference>
<accession>A0A653L2N6</accession>
<reference evidence="4 10" key="4">
    <citation type="submission" date="2018-03" db="EMBL/GenBank/DDBJ databases">
        <title>Aeromonas veronii whole genome sequencing and analysis.</title>
        <authorList>
            <person name="Xie H."/>
            <person name="Liu T."/>
            <person name="Wang K."/>
        </authorList>
    </citation>
    <scope>NUCLEOTIDE SEQUENCE [LARGE SCALE GENOMIC DNA]</scope>
    <source>
        <strain evidence="4 10">XH.VA.1</strain>
    </source>
</reference>
<keyword evidence="1" id="KW-0732">Signal</keyword>
<accession>A0A165S519</accession>
<reference evidence="5 11" key="5">
    <citation type="submission" date="2018-09" db="EMBL/GenBank/DDBJ databases">
        <title>Genome sequencing of Aeromonas veronii MS-17-88.</title>
        <authorList>
            <person name="Tekedar H.C."/>
            <person name="Arick M.A."/>
            <person name="Hsu C.-Y."/>
            <person name="Thrash A."/>
            <person name="Karsi A."/>
            <person name="Lawrence M.L."/>
            <person name="Abdelhamed H."/>
        </authorList>
    </citation>
    <scope>NUCLEOTIDE SEQUENCE [LARGE SCALE GENOMIC DNA]</scope>
    <source>
        <strain evidence="5 11">MS 17-88</strain>
    </source>
</reference>
<proteinExistence type="predicted"/>
<dbReference type="AlphaFoldDB" id="A0A165S519"/>
<dbReference type="Proteomes" id="UP000281725">
    <property type="component" value="Unassembled WGS sequence"/>
</dbReference>
<feature type="signal peptide" evidence="1">
    <location>
        <begin position="1"/>
        <end position="26"/>
    </location>
</feature>
<dbReference type="EMBL" id="CP014774">
    <property type="protein sequence ID" value="ANB52006.1"/>
    <property type="molecule type" value="Genomic_DNA"/>
</dbReference>
<dbReference type="Proteomes" id="UP000323129">
    <property type="component" value="Unassembled WGS sequence"/>
</dbReference>
<evidence type="ECO:0000313" key="6">
    <source>
        <dbReference type="EMBL" id="TND55490.1"/>
    </source>
</evidence>
<dbReference type="EMBL" id="JANLFC010000056">
    <property type="protein sequence ID" value="MCR4450220.1"/>
    <property type="molecule type" value="Genomic_DNA"/>
</dbReference>
<evidence type="ECO:0000313" key="13">
    <source>
        <dbReference type="Proteomes" id="UP000439123"/>
    </source>
</evidence>
<dbReference type="Proteomes" id="UP001204061">
    <property type="component" value="Unassembled WGS sequence"/>
</dbReference>
<evidence type="ECO:0000313" key="4">
    <source>
        <dbReference type="EMBL" id="PTH82832.1"/>
    </source>
</evidence>
<evidence type="ECO:0000313" key="7">
    <source>
        <dbReference type="EMBL" id="TYD47615.1"/>
    </source>
</evidence>
<evidence type="ECO:0000313" key="11">
    <source>
        <dbReference type="Proteomes" id="UP000281725"/>
    </source>
</evidence>
<reference evidence="7 12" key="2">
    <citation type="submission" date="2017-08" db="EMBL/GenBank/DDBJ databases">
        <title>Aeromonas veronii bv sobria strain NS22 whole genome sequencing.</title>
        <authorList>
            <person name="Katharios P."/>
            <person name="Ha V.Q."/>
            <person name="Smyrli M."/>
        </authorList>
    </citation>
    <scope>NUCLEOTIDE SEQUENCE [LARGE SCALE GENOMIC DNA]</scope>
    <source>
        <strain evidence="7 12">NS22</strain>
    </source>
</reference>
<evidence type="ECO:0000313" key="10">
    <source>
        <dbReference type="Proteomes" id="UP000241986"/>
    </source>
</evidence>
<gene>
    <name evidence="8" type="ORF">AERO8C_20342</name>
    <name evidence="6" type="ORF">CF123_06205</name>
    <name evidence="7" type="ORF">CJF24_02740</name>
    <name evidence="5" type="ORF">D6R50_06165</name>
    <name evidence="4" type="ORF">DAA48_01830</name>
    <name evidence="3" type="ORF">NS965_17690</name>
    <name evidence="2" type="ORF">WM43_04685</name>
</gene>
<protein>
    <recommendedName>
        <fullName evidence="14">Lipoprotein</fullName>
    </recommendedName>
</protein>
<dbReference type="Proteomes" id="UP000076809">
    <property type="component" value="Chromosome"/>
</dbReference>
<evidence type="ECO:0000313" key="3">
    <source>
        <dbReference type="EMBL" id="MCR4450220.1"/>
    </source>
</evidence>
<dbReference type="PROSITE" id="PS51257">
    <property type="entry name" value="PROKAR_LIPOPROTEIN"/>
    <property type="match status" value="1"/>
</dbReference>
<dbReference type="STRING" id="654.AMS64_12640"/>
<reference evidence="2 9" key="1">
    <citation type="journal article" date="2016" name="J. Clin. Microbiol.">
        <title>Detection and Whole-Genome Sequencing of Carbapenemase-Producing Aeromonas hydrophila Isolates from Routine Perirectal Surveillance Culture.</title>
        <authorList>
            <person name="Hughes H.Y."/>
            <person name="Conlan S.P."/>
            <person name="Lau A.F."/>
            <person name="Dekker J.P."/>
            <person name="Michelin A.V."/>
            <person name="Youn J.H."/>
            <person name="Henderson D.K."/>
            <person name="Frank K.M."/>
            <person name="Segre J.A."/>
            <person name="Palmore T.N."/>
        </authorList>
    </citation>
    <scope>NUCLEOTIDE SEQUENCE [LARGE SCALE GENOMIC DNA]</scope>
    <source>
        <strain evidence="2 9">AVNIH1</strain>
    </source>
</reference>
<feature type="chain" id="PRO_5044549501" description="Lipoprotein" evidence="1">
    <location>
        <begin position="27"/>
        <end position="127"/>
    </location>
</feature>